<dbReference type="EMBL" id="HQ009008">
    <property type="protein sequence ID" value="AFP46200.1"/>
    <property type="molecule type" value="Genomic_RNA"/>
</dbReference>
<dbReference type="EMBL" id="HQ009012">
    <property type="protein sequence ID" value="AFP46208.1"/>
    <property type="molecule type" value="Genomic_RNA"/>
</dbReference>
<dbReference type="EMBL" id="HQ009015">
    <property type="protein sequence ID" value="AFP46214.1"/>
    <property type="molecule type" value="Genomic_RNA"/>
</dbReference>
<dbReference type="EMBL" id="HQ223335">
    <property type="protein sequence ID" value="AEG75424.1"/>
    <property type="molecule type" value="Genomic_RNA"/>
</dbReference>
<dbReference type="EMBL" id="HQ009014">
    <property type="protein sequence ID" value="AFP46212.1"/>
    <property type="molecule type" value="Genomic_RNA"/>
</dbReference>
<protein>
    <submittedName>
        <fullName evidence="1">S2 protein</fullName>
    </submittedName>
</protein>
<proteinExistence type="predicted"/>
<organism evidence="1">
    <name type="scientific">Equine infectious anemia virus</name>
    <dbReference type="NCBI Taxonomy" id="11665"/>
    <lineage>
        <taxon>Viruses</taxon>
        <taxon>Riboviria</taxon>
        <taxon>Pararnavirae</taxon>
        <taxon>Artverviricota</taxon>
        <taxon>Revtraviricetes</taxon>
        <taxon>Ortervirales</taxon>
        <taxon>Retroviridae</taxon>
        <taxon>Orthoretrovirinae</taxon>
        <taxon>Lentivirus</taxon>
        <taxon>Lentivirus equinfane</taxon>
    </lineage>
</organism>
<dbReference type="EMBL" id="HQ009003">
    <property type="protein sequence ID" value="AFP46190.1"/>
    <property type="molecule type" value="Genomic_RNA"/>
</dbReference>
<name>C4PBI1_9RETR</name>
<dbReference type="EMBL" id="HQ009007">
    <property type="protein sequence ID" value="AFP46198.1"/>
    <property type="molecule type" value="Genomic_RNA"/>
</dbReference>
<dbReference type="EMBL" id="HQ009011">
    <property type="protein sequence ID" value="AFP46206.1"/>
    <property type="molecule type" value="Genomic_RNA"/>
</dbReference>
<dbReference type="EMBL" id="HQ009016">
    <property type="protein sequence ID" value="AFP46216.1"/>
    <property type="molecule type" value="Genomic_RNA"/>
</dbReference>
<dbReference type="EMBL" id="HQ009013">
    <property type="protein sequence ID" value="AFP46210.1"/>
    <property type="molecule type" value="Genomic_RNA"/>
</dbReference>
<dbReference type="EMBL" id="HM141910">
    <property type="protein sequence ID" value="ADU02643.1"/>
    <property type="molecule type" value="Genomic_DNA"/>
</dbReference>
<reference evidence="1" key="1">
    <citation type="submission" date="2009-04" db="EMBL/GenBank/DDBJ databases">
        <title>Construction and in vivo evaluation of an infectious clone of EIAV by replacing attenuated sites in S2 gene with the virulent strain isolated in China through retro-mutations.</title>
        <authorList>
            <person name="Xu G."/>
        </authorList>
    </citation>
    <scope>NUCLEOTIDE SEQUENCE</scope>
    <source>
        <strain evidence="1">DV115</strain>
    </source>
</reference>
<reference evidence="3" key="3">
    <citation type="journal article" date="2011" name="Virus Genes">
        <title>Unique evolution characteristics of the envelope protein of EIAV(LN??), a virulent strain of equine infectious anemia virus.</title>
        <authorList>
            <person name="Wang X."/>
            <person name="Wang S."/>
            <person name="Lin Y."/>
            <person name="Jiang C."/>
            <person name="Ma J."/>
            <person name="Zhao L."/>
            <person name="Lv X."/>
            <person name="Wang F."/>
            <person name="Shen R."/>
            <person name="Zhou J."/>
        </authorList>
    </citation>
    <scope>NUCLEOTIDE SEQUENCE</scope>
    <source>
        <strain evidence="3">LN40</strain>
    </source>
</reference>
<dbReference type="EMBL" id="HQ008942">
    <property type="protein sequence ID" value="AFP46068.1"/>
    <property type="molecule type" value="Genomic_RNA"/>
</dbReference>
<dbReference type="EMBL" id="HQ009009">
    <property type="protein sequence ID" value="AFP46202.1"/>
    <property type="molecule type" value="Genomic_RNA"/>
</dbReference>
<dbReference type="EMBL" id="HQ009006">
    <property type="protein sequence ID" value="AFP46196.1"/>
    <property type="molecule type" value="Genomic_RNA"/>
</dbReference>
<dbReference type="EMBL" id="HQ009078">
    <property type="protein sequence ID" value="AFP46340.1"/>
    <property type="molecule type" value="Genomic_RNA"/>
</dbReference>
<dbReference type="EMBL" id="HQ009002">
    <property type="protein sequence ID" value="AFP46188.1"/>
    <property type="molecule type" value="Genomic_RNA"/>
</dbReference>
<dbReference type="EMBL" id="HM141919">
    <property type="protein sequence ID" value="ADU02697.1"/>
    <property type="molecule type" value="Genomic_DNA"/>
</dbReference>
<reference evidence="2" key="2">
    <citation type="journal article" date="2011" name="Arch. Virol.">
        <title>Genomic comparison between attenuated Chinese equine infectious anemia virus vaccine strains and their parental virulent strains.</title>
        <authorList>
            <person name="Wang X."/>
            <person name="Wang S."/>
            <person name="Lin Y."/>
            <person name="Jiang C."/>
            <person name="Ma J."/>
            <person name="Zhao L."/>
            <person name="Lv X."/>
            <person name="Wang F."/>
            <person name="Shen R."/>
            <person name="Kong X."/>
            <person name="Zhou J."/>
        </authorList>
    </citation>
    <scope>NUCLEOTIDE SEQUENCE</scope>
    <source>
        <strain evidence="2">DV</strain>
    </source>
</reference>
<accession>C4PBI1</accession>
<dbReference type="EMBL" id="HQ009001">
    <property type="protein sequence ID" value="AFP46186.1"/>
    <property type="molecule type" value="Genomic_RNA"/>
</dbReference>
<gene>
    <name evidence="1" type="primary">S2</name>
    <name evidence="2" type="synonym">s2</name>
</gene>
<dbReference type="EMBL" id="HQ008941">
    <property type="protein sequence ID" value="AFP46066.1"/>
    <property type="molecule type" value="Genomic_RNA"/>
</dbReference>
<dbReference type="EMBL" id="HQ009010">
    <property type="protein sequence ID" value="AFP46204.1"/>
    <property type="molecule type" value="Genomic_RNA"/>
</dbReference>
<dbReference type="InterPro" id="IPR009480">
    <property type="entry name" value="Equine_IAV_S2"/>
</dbReference>
<dbReference type="Pfam" id="PF06502">
    <property type="entry name" value="Equine_IAV_S2"/>
    <property type="match status" value="1"/>
</dbReference>
<dbReference type="EMBL" id="FJ914222">
    <property type="protein sequence ID" value="ACR23309.1"/>
    <property type="molecule type" value="Genomic_RNA"/>
</dbReference>
<dbReference type="EMBL" id="HM141911">
    <property type="protein sequence ID" value="ADU02649.1"/>
    <property type="molecule type" value="Genomic_DNA"/>
</dbReference>
<evidence type="ECO:0000313" key="3">
    <source>
        <dbReference type="EMBL" id="AEG75382.1"/>
    </source>
</evidence>
<dbReference type="EMBL" id="HQ223293">
    <property type="protein sequence ID" value="AEG75382.1"/>
    <property type="molecule type" value="Genomic_RNA"/>
</dbReference>
<dbReference type="EMBL" id="HQ009005">
    <property type="protein sequence ID" value="AFP46194.1"/>
    <property type="molecule type" value="Genomic_RNA"/>
</dbReference>
<evidence type="ECO:0000313" key="1">
    <source>
        <dbReference type="EMBL" id="ACR23309.1"/>
    </source>
</evidence>
<dbReference type="EMBL" id="HM141909">
    <property type="protein sequence ID" value="ADU02637.1"/>
    <property type="molecule type" value="Genomic_DNA"/>
</dbReference>
<evidence type="ECO:0000313" key="2">
    <source>
        <dbReference type="EMBL" id="ADU02637.1"/>
    </source>
</evidence>
<dbReference type="EMBL" id="HQ223328">
    <property type="protein sequence ID" value="AEG75417.1"/>
    <property type="molecule type" value="Genomic_RNA"/>
</dbReference>
<sequence>MGLFGRGVTWSALHSMGVSQGEYQPLSPNKQNQQTHRKGITWYINPIVIMTAIKQKWQRQETQDTKKK</sequence>